<dbReference type="PANTHER" id="PTHR36923">
    <property type="entry name" value="FERREDOXIN"/>
    <property type="match status" value="1"/>
</dbReference>
<evidence type="ECO:0000259" key="7">
    <source>
        <dbReference type="PROSITE" id="PS51379"/>
    </source>
</evidence>
<evidence type="ECO:0000256" key="6">
    <source>
        <dbReference type="RuleBase" id="RU368020"/>
    </source>
</evidence>
<sequence>MSKKLFTDSESCIGCGVCVAIAPEFFDFNKNGKAFTTNQPENKEQWDEVKNACDSCPVSVIHISND</sequence>
<comment type="caution">
    <text evidence="8">The sequence shown here is derived from an EMBL/GenBank/DDBJ whole genome shotgun (WGS) entry which is preliminary data.</text>
</comment>
<keyword evidence="4 6" id="KW-0408">Iron</keyword>
<evidence type="ECO:0000256" key="4">
    <source>
        <dbReference type="ARBA" id="ARBA00023004"/>
    </source>
</evidence>
<name>A0ABS5QK94_9BACT</name>
<proteinExistence type="predicted"/>
<evidence type="ECO:0000256" key="1">
    <source>
        <dbReference type="ARBA" id="ARBA00022448"/>
    </source>
</evidence>
<evidence type="ECO:0000313" key="9">
    <source>
        <dbReference type="Proteomes" id="UP000680365"/>
    </source>
</evidence>
<feature type="domain" description="4Fe-4S ferredoxin-type" evidence="7">
    <location>
        <begin position="3"/>
        <end position="31"/>
    </location>
</feature>
<dbReference type="PANTHER" id="PTHR36923:SF3">
    <property type="entry name" value="FERREDOXIN"/>
    <property type="match status" value="1"/>
</dbReference>
<keyword evidence="9" id="KW-1185">Reference proteome</keyword>
<dbReference type="PROSITE" id="PS51379">
    <property type="entry name" value="4FE4S_FER_2"/>
    <property type="match status" value="1"/>
</dbReference>
<evidence type="ECO:0000256" key="3">
    <source>
        <dbReference type="ARBA" id="ARBA00022982"/>
    </source>
</evidence>
<dbReference type="EMBL" id="JAEDAM010000005">
    <property type="protein sequence ID" value="MBS8121559.1"/>
    <property type="molecule type" value="Genomic_DNA"/>
</dbReference>
<keyword evidence="2 6" id="KW-0479">Metal-binding</keyword>
<dbReference type="Gene3D" id="3.30.70.20">
    <property type="match status" value="1"/>
</dbReference>
<protein>
    <recommendedName>
        <fullName evidence="6">Ferredoxin</fullName>
    </recommendedName>
</protein>
<dbReference type="InterPro" id="IPR051269">
    <property type="entry name" value="Fe-S_cluster_ET"/>
</dbReference>
<dbReference type="RefSeq" id="WP_213348214.1">
    <property type="nucleotide sequence ID" value="NZ_JAEDAM010000005.1"/>
</dbReference>
<evidence type="ECO:0000256" key="2">
    <source>
        <dbReference type="ARBA" id="ARBA00022723"/>
    </source>
</evidence>
<dbReference type="PRINTS" id="PR00352">
    <property type="entry name" value="3FE4SFRDOXIN"/>
</dbReference>
<keyword evidence="3 6" id="KW-0249">Electron transport</keyword>
<evidence type="ECO:0000256" key="5">
    <source>
        <dbReference type="ARBA" id="ARBA00023014"/>
    </source>
</evidence>
<dbReference type="Pfam" id="PF13370">
    <property type="entry name" value="Fer4_13"/>
    <property type="match status" value="1"/>
</dbReference>
<evidence type="ECO:0000313" key="8">
    <source>
        <dbReference type="EMBL" id="MBS8121559.1"/>
    </source>
</evidence>
<comment type="function">
    <text evidence="6">Ferredoxins are iron-sulfur proteins that transfer electrons in a wide variety of metabolic reactions.</text>
</comment>
<gene>
    <name evidence="8" type="ORF">VAMP_8n164</name>
</gene>
<reference evidence="8 9" key="1">
    <citation type="journal article" date="2021" name="Nat. Commun.">
        <title>Reductive evolution and unique predatory mode in the CPR bacterium Vampirococcus lugosii.</title>
        <authorList>
            <person name="Moreira D."/>
            <person name="Zivanovic Y."/>
            <person name="Lopez-Archilla A.I."/>
            <person name="Iniesto M."/>
            <person name="Lopez-Garcia P."/>
        </authorList>
    </citation>
    <scope>NUCLEOTIDE SEQUENCE [LARGE SCALE GENOMIC DNA]</scope>
    <source>
        <strain evidence="8">Chiprana</strain>
    </source>
</reference>
<dbReference type="InterPro" id="IPR017896">
    <property type="entry name" value="4Fe4S_Fe-S-bd"/>
</dbReference>
<dbReference type="Proteomes" id="UP000680365">
    <property type="component" value="Unassembled WGS sequence"/>
</dbReference>
<accession>A0ABS5QK94</accession>
<dbReference type="InterPro" id="IPR001080">
    <property type="entry name" value="3Fe4S_ferredoxin"/>
</dbReference>
<keyword evidence="5 6" id="KW-0411">Iron-sulfur</keyword>
<keyword evidence="1 6" id="KW-0813">Transport</keyword>
<dbReference type="SUPFAM" id="SSF54862">
    <property type="entry name" value="4Fe-4S ferredoxins"/>
    <property type="match status" value="1"/>
</dbReference>
<organism evidence="8 9">
    <name type="scientific">Candidatus Vampirococcus lugosii</name>
    <dbReference type="NCBI Taxonomy" id="2789015"/>
    <lineage>
        <taxon>Bacteria</taxon>
        <taxon>Candidatus Absconditibacteriota</taxon>
        <taxon>Vampirococcus</taxon>
    </lineage>
</organism>